<sequence>MEKSNKQRRVVYPFAALAGQEELQLGLLLHAVNPCLGGILIRGEKGTAKSTAVRGLAEMLPDMLAVADCPYHCEPGNKGKACDDCRNRGENLPARVMPVPVVDIPVSATEDRVVGSLDFEQAIKAGHRAFLPGLMGEANRGIIYIDEINLLDDHIVDVLLDAAGSGINVVEREGISVTHPAEFILVGTMNPEEGDLRPQLLDRFALCVDVQGLLDRQARVEIIKRREAFEDNPGEFIAAWQAKQAELREKVMTARTLLPTVTLADELYTKISQLCAESFAAGHRADIILVRAALALAAWRSHPAVTEEDILDIAPLVLAHRRRQPPEESETPQQQEQEQPEPPDDQNEESPPDEQDKDKQPPPPPPEGEQEEEQEENKDQDQDKDNNSEANPAMEVVFSIGKPFTVKRISMDKDRQARRGSGRRSRTKTDSSVGRYVKSTSHRERDDLAIDATIRAAAPFQRSRKTNGMAVVIETGDIREKVREKRIGNFMLFVVDASGSMGAKQRMIETKGAILSLLQDAYQKRDKVGMVAFKGEQAEVLLPPTNSVELAQKCLVEMPVGGKTPLAAGLVKAREVIRQQLKRSPHMRPIVVILSDGKANVAMAKDKPLAEAHRVADNLREEFNIKYIVVDTEQKGLLSFGKAQELAVWLGGECYTIEQLKVDSLVDLVRGALA</sequence>
<dbReference type="InterPro" id="IPR000523">
    <property type="entry name" value="Mg_chelatse_chII-like_cat_dom"/>
</dbReference>
<feature type="region of interest" description="Disordered" evidence="5">
    <location>
        <begin position="322"/>
        <end position="442"/>
    </location>
</feature>
<feature type="domain" description="VWFA" evidence="6">
    <location>
        <begin position="490"/>
        <end position="673"/>
    </location>
</feature>
<evidence type="ECO:0000256" key="4">
    <source>
        <dbReference type="ARBA" id="ARBA00030759"/>
    </source>
</evidence>
<evidence type="ECO:0000313" key="7">
    <source>
        <dbReference type="EMBL" id="CQR74384.1"/>
    </source>
</evidence>
<dbReference type="RefSeq" id="WP_054954607.1">
    <property type="nucleotide sequence ID" value="NZ_CTRP01000014.1"/>
</dbReference>
<evidence type="ECO:0000256" key="5">
    <source>
        <dbReference type="SAM" id="MobiDB-lite"/>
    </source>
</evidence>
<feature type="compositionally biased region" description="Basic and acidic residues" evidence="5">
    <location>
        <begin position="377"/>
        <end position="387"/>
    </location>
</feature>
<keyword evidence="3" id="KW-0067">ATP-binding</keyword>
<organism evidence="7 8">
    <name type="scientific">Sporomusa ovata</name>
    <dbReference type="NCBI Taxonomy" id="2378"/>
    <lineage>
        <taxon>Bacteria</taxon>
        <taxon>Bacillati</taxon>
        <taxon>Bacillota</taxon>
        <taxon>Negativicutes</taxon>
        <taxon>Selenomonadales</taxon>
        <taxon>Sporomusaceae</taxon>
        <taxon>Sporomusa</taxon>
    </lineage>
</organism>
<name>A0A0U1L672_9FIRM</name>
<dbReference type="InterPro" id="IPR036465">
    <property type="entry name" value="vWFA_dom_sf"/>
</dbReference>
<dbReference type="EMBL" id="CTRP01000014">
    <property type="protein sequence ID" value="CQR74384.1"/>
    <property type="molecule type" value="Genomic_DNA"/>
</dbReference>
<dbReference type="InterPro" id="IPR002035">
    <property type="entry name" value="VWF_A"/>
</dbReference>
<dbReference type="SMART" id="SM00327">
    <property type="entry name" value="VWA"/>
    <property type="match status" value="1"/>
</dbReference>
<dbReference type="InterPro" id="IPR052989">
    <property type="entry name" value="Mg-chelatase_DI-like"/>
</dbReference>
<evidence type="ECO:0000256" key="3">
    <source>
        <dbReference type="ARBA" id="ARBA00022840"/>
    </source>
</evidence>
<evidence type="ECO:0000313" key="8">
    <source>
        <dbReference type="Proteomes" id="UP000049855"/>
    </source>
</evidence>
<feature type="compositionally biased region" description="Acidic residues" evidence="5">
    <location>
        <begin position="338"/>
        <end position="353"/>
    </location>
</feature>
<comment type="similarity">
    <text evidence="1">Belongs to the Mg-chelatase subunits D/I family.</text>
</comment>
<proteinExistence type="inferred from homology"/>
<dbReference type="PROSITE" id="PS50234">
    <property type="entry name" value="VWFA"/>
    <property type="match status" value="1"/>
</dbReference>
<accession>A0A0U1L672</accession>
<dbReference type="InterPro" id="IPR012804">
    <property type="entry name" value="Cob_chelat_sub_put"/>
</dbReference>
<dbReference type="InterPro" id="IPR003593">
    <property type="entry name" value="AAA+_ATPase"/>
</dbReference>
<evidence type="ECO:0000256" key="1">
    <source>
        <dbReference type="ARBA" id="ARBA00005799"/>
    </source>
</evidence>
<dbReference type="NCBIfam" id="TIGR02442">
    <property type="entry name" value="Cob-chelat-sub"/>
    <property type="match status" value="1"/>
</dbReference>
<keyword evidence="2" id="KW-0547">Nucleotide-binding</keyword>
<dbReference type="SUPFAM" id="SSF52540">
    <property type="entry name" value="P-loop containing nucleoside triphosphate hydrolases"/>
    <property type="match status" value="1"/>
</dbReference>
<dbReference type="SUPFAM" id="SSF53300">
    <property type="entry name" value="vWA-like"/>
    <property type="match status" value="1"/>
</dbReference>
<dbReference type="Gene3D" id="3.40.50.300">
    <property type="entry name" value="P-loop containing nucleotide triphosphate hydrolases"/>
    <property type="match status" value="1"/>
</dbReference>
<gene>
    <name evidence="7" type="ORF">SpAn4DRAFT_0846</name>
</gene>
<dbReference type="SMART" id="SM00382">
    <property type="entry name" value="AAA"/>
    <property type="match status" value="1"/>
</dbReference>
<dbReference type="PANTHER" id="PTHR35023:SF1">
    <property type="entry name" value="MG-PROTOPORPHYRIN IX CHELATASE"/>
    <property type="match status" value="1"/>
</dbReference>
<protein>
    <recommendedName>
        <fullName evidence="4">Mg-protoporphyrin IX chelatase</fullName>
    </recommendedName>
</protein>
<dbReference type="GO" id="GO:0005524">
    <property type="term" value="F:ATP binding"/>
    <property type="evidence" value="ECO:0007669"/>
    <property type="project" value="UniProtKB-KW"/>
</dbReference>
<dbReference type="Pfam" id="PF17863">
    <property type="entry name" value="AAA_lid_2"/>
    <property type="match status" value="1"/>
</dbReference>
<dbReference type="Pfam" id="PF01078">
    <property type="entry name" value="Mg_chelatase"/>
    <property type="match status" value="1"/>
</dbReference>
<dbReference type="Gene3D" id="3.40.50.410">
    <property type="entry name" value="von Willebrand factor, type A domain"/>
    <property type="match status" value="1"/>
</dbReference>
<reference evidence="8" key="1">
    <citation type="submission" date="2015-03" db="EMBL/GenBank/DDBJ databases">
        <authorList>
            <person name="Nijsse Bart"/>
        </authorList>
    </citation>
    <scope>NUCLEOTIDE SEQUENCE [LARGE SCALE GENOMIC DNA]</scope>
</reference>
<evidence type="ECO:0000256" key="2">
    <source>
        <dbReference type="ARBA" id="ARBA00022741"/>
    </source>
</evidence>
<dbReference type="Proteomes" id="UP000049855">
    <property type="component" value="Unassembled WGS sequence"/>
</dbReference>
<dbReference type="InterPro" id="IPR041628">
    <property type="entry name" value="ChlI/MoxR_AAA_lid"/>
</dbReference>
<dbReference type="Gene3D" id="1.10.8.80">
    <property type="entry name" value="Magnesium chelatase subunit I, C-Terminal domain"/>
    <property type="match status" value="1"/>
</dbReference>
<evidence type="ECO:0000259" key="6">
    <source>
        <dbReference type="PROSITE" id="PS50234"/>
    </source>
</evidence>
<dbReference type="Pfam" id="PF13519">
    <property type="entry name" value="VWA_2"/>
    <property type="match status" value="1"/>
</dbReference>
<keyword evidence="8" id="KW-1185">Reference proteome</keyword>
<dbReference type="InterPro" id="IPR027417">
    <property type="entry name" value="P-loop_NTPase"/>
</dbReference>
<dbReference type="InterPro" id="IPR041702">
    <property type="entry name" value="BchD/ChlD_VWA"/>
</dbReference>
<dbReference type="CDD" id="cd01451">
    <property type="entry name" value="vWA_Magnesium_chelatase"/>
    <property type="match status" value="1"/>
</dbReference>
<dbReference type="PANTHER" id="PTHR35023">
    <property type="entry name" value="CHELATASE-RELATED"/>
    <property type="match status" value="1"/>
</dbReference>
<dbReference type="AlphaFoldDB" id="A0A0U1L672"/>